<feature type="transmembrane region" description="Helical" evidence="1">
    <location>
        <begin position="478"/>
        <end position="501"/>
    </location>
</feature>
<organism evidence="2 3">
    <name type="scientific">Agromyces salentinus</name>
    <dbReference type="NCBI Taxonomy" id="269421"/>
    <lineage>
        <taxon>Bacteria</taxon>
        <taxon>Bacillati</taxon>
        <taxon>Actinomycetota</taxon>
        <taxon>Actinomycetes</taxon>
        <taxon>Micrococcales</taxon>
        <taxon>Microbacteriaceae</taxon>
        <taxon>Agromyces</taxon>
    </lineage>
</organism>
<accession>A0ABN2MMP7</accession>
<dbReference type="EMBL" id="BAAANK010000003">
    <property type="protein sequence ID" value="GAA1831200.1"/>
    <property type="molecule type" value="Genomic_DNA"/>
</dbReference>
<keyword evidence="1" id="KW-1133">Transmembrane helix</keyword>
<feature type="transmembrane region" description="Helical" evidence="1">
    <location>
        <begin position="187"/>
        <end position="211"/>
    </location>
</feature>
<protein>
    <recommendedName>
        <fullName evidence="4">Alpha/beta hydrolase</fullName>
    </recommendedName>
</protein>
<evidence type="ECO:0000256" key="1">
    <source>
        <dbReference type="SAM" id="Phobius"/>
    </source>
</evidence>
<name>A0ABN2MMP7_9MICO</name>
<evidence type="ECO:0008006" key="4">
    <source>
        <dbReference type="Google" id="ProtNLM"/>
    </source>
</evidence>
<reference evidence="2 3" key="1">
    <citation type="journal article" date="2019" name="Int. J. Syst. Evol. Microbiol.">
        <title>The Global Catalogue of Microorganisms (GCM) 10K type strain sequencing project: providing services to taxonomists for standard genome sequencing and annotation.</title>
        <authorList>
            <consortium name="The Broad Institute Genomics Platform"/>
            <consortium name="The Broad Institute Genome Sequencing Center for Infectious Disease"/>
            <person name="Wu L."/>
            <person name="Ma J."/>
        </authorList>
    </citation>
    <scope>NUCLEOTIDE SEQUENCE [LARGE SCALE GENOMIC DNA]</scope>
    <source>
        <strain evidence="2 3">JCM 14323</strain>
    </source>
</reference>
<feature type="transmembrane region" description="Helical" evidence="1">
    <location>
        <begin position="508"/>
        <end position="528"/>
    </location>
</feature>
<proteinExistence type="predicted"/>
<feature type="transmembrane region" description="Helical" evidence="1">
    <location>
        <begin position="137"/>
        <end position="157"/>
    </location>
</feature>
<dbReference type="InterPro" id="IPR029058">
    <property type="entry name" value="AB_hydrolase_fold"/>
</dbReference>
<feature type="transmembrane region" description="Helical" evidence="1">
    <location>
        <begin position="582"/>
        <end position="601"/>
    </location>
</feature>
<keyword evidence="1" id="KW-0472">Membrane</keyword>
<keyword evidence="1" id="KW-0812">Transmembrane</keyword>
<dbReference type="SUPFAM" id="SSF53474">
    <property type="entry name" value="alpha/beta-Hydrolases"/>
    <property type="match status" value="1"/>
</dbReference>
<feature type="transmembrane region" description="Helical" evidence="1">
    <location>
        <begin position="548"/>
        <end position="575"/>
    </location>
</feature>
<dbReference type="RefSeq" id="WP_157427542.1">
    <property type="nucleotide sequence ID" value="NZ_BAAANK010000003.1"/>
</dbReference>
<keyword evidence="3" id="KW-1185">Reference proteome</keyword>
<evidence type="ECO:0000313" key="2">
    <source>
        <dbReference type="EMBL" id="GAA1831200.1"/>
    </source>
</evidence>
<sequence>MRISELTEAGAVEEHPDGSYDVALVLVHGMGAAYRSQILLEWAEPLLARMDWMARDRIYGEGDHGVELDQSNLAGDEPVITATVRFPKRRPPGTPENAPTITVERKIAIVEARWSEAFVPLGRAQIFRWAAPFMWRAFLRMLRLFWSTMFLVPWYTLVEHTRTERKYLVFPHPITFVLDLVRAVLGFALYVPIAVFILLLATVLTPILPLISPLLLIPWFKDLAAGVIDSLAESIGDVTAWKETPVRASAMRLIVRDAVSRAKSLVGDGDVHVFAHSQGAAVSTFALFEEMEPSDFNVRHLTTVGAAVTLLGRDQWRGRTDPYTPVQNWLARRTFDPDHPVSWSNHWAIWDPFSAGPIADDSRKARQRWRASYFPRLATDACGPEEHAVHNTSQPFLDHSMYFQNTLQVVEPTIRNLLGPDFPAPPPEVAYLENRLNVINKKSLGVNMVAAVVIAALLPGIAAASAFFASVITTVAGWFSWVVGLFNGGAAAPDAAASVGFLHEQGQLTGWGWLIVSGLLAALLVWLNQTLAGYTERTLIWDRCPLPVGAWLVVSSIPRFLYVAAAAVVVWAFLLQQLSPDAAGAVWTGVIVLAAAIFLFLEPRFAPVPVVVDARTDAADVQAVRANAATPMTLHATRGSDAYKKHLKDRQKTLDPRGPWAKSWAYLFHGWGRKAAPVVGGAPRQA</sequence>
<gene>
    <name evidence="2" type="ORF">GCM10009750_13950</name>
</gene>
<comment type="caution">
    <text evidence="2">The sequence shown here is derived from an EMBL/GenBank/DDBJ whole genome shotgun (WGS) entry which is preliminary data.</text>
</comment>
<feature type="transmembrane region" description="Helical" evidence="1">
    <location>
        <begin position="444"/>
        <end position="472"/>
    </location>
</feature>
<dbReference type="Proteomes" id="UP001501746">
    <property type="component" value="Unassembled WGS sequence"/>
</dbReference>
<evidence type="ECO:0000313" key="3">
    <source>
        <dbReference type="Proteomes" id="UP001501746"/>
    </source>
</evidence>